<accession>A0A9P5YIN5</accession>
<evidence type="ECO:0000313" key="7">
    <source>
        <dbReference type="Proteomes" id="UP000807353"/>
    </source>
</evidence>
<evidence type="ECO:0000313" key="6">
    <source>
        <dbReference type="EMBL" id="KAF9469376.1"/>
    </source>
</evidence>
<keyword evidence="4" id="KW-0472">Membrane</keyword>
<reference evidence="6" key="1">
    <citation type="submission" date="2020-11" db="EMBL/GenBank/DDBJ databases">
        <authorList>
            <consortium name="DOE Joint Genome Institute"/>
            <person name="Ahrendt S."/>
            <person name="Riley R."/>
            <person name="Andreopoulos W."/>
            <person name="Labutti K."/>
            <person name="Pangilinan J."/>
            <person name="Ruiz-Duenas F.J."/>
            <person name="Barrasa J.M."/>
            <person name="Sanchez-Garcia M."/>
            <person name="Camarero S."/>
            <person name="Miyauchi S."/>
            <person name="Serrano A."/>
            <person name="Linde D."/>
            <person name="Babiker R."/>
            <person name="Drula E."/>
            <person name="Ayuso-Fernandez I."/>
            <person name="Pacheco R."/>
            <person name="Padilla G."/>
            <person name="Ferreira P."/>
            <person name="Barriuso J."/>
            <person name="Kellner H."/>
            <person name="Castanera R."/>
            <person name="Alfaro M."/>
            <person name="Ramirez L."/>
            <person name="Pisabarro A.G."/>
            <person name="Kuo A."/>
            <person name="Tritt A."/>
            <person name="Lipzen A."/>
            <person name="He G."/>
            <person name="Yan M."/>
            <person name="Ng V."/>
            <person name="Cullen D."/>
            <person name="Martin F."/>
            <person name="Rosso M.-N."/>
            <person name="Henrissat B."/>
            <person name="Hibbett D."/>
            <person name="Martinez A.T."/>
            <person name="Grigoriev I.V."/>
        </authorList>
    </citation>
    <scope>NUCLEOTIDE SEQUENCE</scope>
    <source>
        <strain evidence="6">CBS 247.69</strain>
    </source>
</reference>
<keyword evidence="1 2" id="KW-0728">SH3 domain</keyword>
<dbReference type="Gene3D" id="2.30.30.40">
    <property type="entry name" value="SH3 Domains"/>
    <property type="match status" value="1"/>
</dbReference>
<dbReference type="EMBL" id="MU150230">
    <property type="protein sequence ID" value="KAF9469376.1"/>
    <property type="molecule type" value="Genomic_DNA"/>
</dbReference>
<proteinExistence type="predicted"/>
<dbReference type="PROSITE" id="PS50002">
    <property type="entry name" value="SH3"/>
    <property type="match status" value="1"/>
</dbReference>
<evidence type="ECO:0000256" key="1">
    <source>
        <dbReference type="ARBA" id="ARBA00022443"/>
    </source>
</evidence>
<feature type="domain" description="SH3" evidence="5">
    <location>
        <begin position="273"/>
        <end position="333"/>
    </location>
</feature>
<evidence type="ECO:0000259" key="5">
    <source>
        <dbReference type="PROSITE" id="PS50002"/>
    </source>
</evidence>
<keyword evidence="4" id="KW-0812">Transmembrane</keyword>
<dbReference type="Proteomes" id="UP000807353">
    <property type="component" value="Unassembled WGS sequence"/>
</dbReference>
<feature type="compositionally biased region" description="Low complexity" evidence="3">
    <location>
        <begin position="124"/>
        <end position="135"/>
    </location>
</feature>
<feature type="region of interest" description="Disordered" evidence="3">
    <location>
        <begin position="99"/>
        <end position="135"/>
    </location>
</feature>
<dbReference type="InterPro" id="IPR001452">
    <property type="entry name" value="SH3_domain"/>
</dbReference>
<evidence type="ECO:0000256" key="4">
    <source>
        <dbReference type="SAM" id="Phobius"/>
    </source>
</evidence>
<keyword evidence="4" id="KW-1133">Transmembrane helix</keyword>
<keyword evidence="7" id="KW-1185">Reference proteome</keyword>
<dbReference type="AlphaFoldDB" id="A0A9P5YIN5"/>
<feature type="region of interest" description="Disordered" evidence="3">
    <location>
        <begin position="210"/>
        <end position="231"/>
    </location>
</feature>
<sequence length="366" mass="38345">MEGIPQRRSPAVRDRHGKRLPQRQGQIITEDGVENDPVLSLPITVTVVQTISPTTSSTTANTSTVTVFVPPTISNPVSSLDLSSSLTLIGSPLSQGVTQSSSSATSINQAPTPSASANNSGNKTDSTSQSDTSVSRGIPTGSIIGIVVVVVVILIAAIVFLVRKRSVRNRMRMRGGWANKGTMGPSFLWIEPGEKTSGVFAGAQAPNTTSKFPYIPPPAPPRPPPAHGTDNPDFVSSTPSALGLSIPTALVPGRKATPSAYPSSPAFGGYASLSPESATVRSTFIPTLPDELSITTGEVVRIASVYDDGWALCSNAQGELGMVPLECLDRGIASQVQQEGREYRNMSRVSSLAASPRPYGGTTMRY</sequence>
<dbReference type="InterPro" id="IPR036028">
    <property type="entry name" value="SH3-like_dom_sf"/>
</dbReference>
<comment type="caution">
    <text evidence="6">The sequence shown here is derived from an EMBL/GenBank/DDBJ whole genome shotgun (WGS) entry which is preliminary data.</text>
</comment>
<organism evidence="6 7">
    <name type="scientific">Collybia nuda</name>
    <dbReference type="NCBI Taxonomy" id="64659"/>
    <lineage>
        <taxon>Eukaryota</taxon>
        <taxon>Fungi</taxon>
        <taxon>Dikarya</taxon>
        <taxon>Basidiomycota</taxon>
        <taxon>Agaricomycotina</taxon>
        <taxon>Agaricomycetes</taxon>
        <taxon>Agaricomycetidae</taxon>
        <taxon>Agaricales</taxon>
        <taxon>Tricholomatineae</taxon>
        <taxon>Clitocybaceae</taxon>
        <taxon>Collybia</taxon>
    </lineage>
</organism>
<dbReference type="Pfam" id="PF14604">
    <property type="entry name" value="SH3_9"/>
    <property type="match status" value="1"/>
</dbReference>
<evidence type="ECO:0000256" key="2">
    <source>
        <dbReference type="PROSITE-ProRule" id="PRU00192"/>
    </source>
</evidence>
<feature type="region of interest" description="Disordered" evidence="3">
    <location>
        <begin position="1"/>
        <end position="26"/>
    </location>
</feature>
<dbReference type="OrthoDB" id="5340910at2759"/>
<evidence type="ECO:0000256" key="3">
    <source>
        <dbReference type="SAM" id="MobiDB-lite"/>
    </source>
</evidence>
<feature type="compositionally biased region" description="Polar residues" evidence="3">
    <location>
        <begin position="99"/>
        <end position="123"/>
    </location>
</feature>
<feature type="compositionally biased region" description="Pro residues" evidence="3">
    <location>
        <begin position="214"/>
        <end position="226"/>
    </location>
</feature>
<protein>
    <recommendedName>
        <fullName evidence="5">SH3 domain-containing protein</fullName>
    </recommendedName>
</protein>
<dbReference type="SUPFAM" id="SSF50044">
    <property type="entry name" value="SH3-domain"/>
    <property type="match status" value="1"/>
</dbReference>
<dbReference type="SMART" id="SM00326">
    <property type="entry name" value="SH3"/>
    <property type="match status" value="1"/>
</dbReference>
<name>A0A9P5YIN5_9AGAR</name>
<feature type="transmembrane region" description="Helical" evidence="4">
    <location>
        <begin position="143"/>
        <end position="162"/>
    </location>
</feature>
<gene>
    <name evidence="6" type="ORF">BDZ94DRAFT_1244311</name>
</gene>